<accession>A0A0M4EJR0</accession>
<gene>
    <name evidence="2" type="ORF">Dbus_chr3Lg451</name>
</gene>
<name>A0A0M4EJR0_DROBS</name>
<dbReference type="EMBL" id="CP012525">
    <property type="protein sequence ID" value="ALC43285.1"/>
    <property type="molecule type" value="Genomic_DNA"/>
</dbReference>
<sequence length="60" mass="6732">MKVYAIIIWKNLILCALDMSAAAANKPEGRKNVKLFDLFNDEPKVTVQKINQSHTVVTTT</sequence>
<feature type="non-terminal residue" evidence="2">
    <location>
        <position position="60"/>
    </location>
</feature>
<evidence type="ECO:0000313" key="2">
    <source>
        <dbReference type="EMBL" id="ALC43285.1"/>
    </source>
</evidence>
<reference evidence="2 3" key="1">
    <citation type="submission" date="2015-08" db="EMBL/GenBank/DDBJ databases">
        <title>Ancestral chromatin configuration constrains chromatin evolution on differentiating sex chromosomes in Drosophila.</title>
        <authorList>
            <person name="Zhou Q."/>
            <person name="Bachtrog D."/>
        </authorList>
    </citation>
    <scope>NUCLEOTIDE SEQUENCE [LARGE SCALE GENOMIC DNA]</scope>
    <source>
        <tissue evidence="2">Whole larvae</tissue>
    </source>
</reference>
<evidence type="ECO:0000256" key="1">
    <source>
        <dbReference type="SAM" id="SignalP"/>
    </source>
</evidence>
<feature type="signal peptide" evidence="1">
    <location>
        <begin position="1"/>
        <end position="23"/>
    </location>
</feature>
<keyword evidence="3" id="KW-1185">Reference proteome</keyword>
<evidence type="ECO:0000313" key="3">
    <source>
        <dbReference type="Proteomes" id="UP000494163"/>
    </source>
</evidence>
<dbReference type="Proteomes" id="UP000494163">
    <property type="component" value="Chromosome 3L"/>
</dbReference>
<dbReference type="AlphaFoldDB" id="A0A0M4EJR0"/>
<proteinExistence type="predicted"/>
<keyword evidence="1" id="KW-0732">Signal</keyword>
<feature type="chain" id="PRO_5005793275" evidence="1">
    <location>
        <begin position="24"/>
        <end position="60"/>
    </location>
</feature>
<protein>
    <submittedName>
        <fullName evidence="2">Maker656</fullName>
    </submittedName>
</protein>
<organism evidence="2 3">
    <name type="scientific">Drosophila busckii</name>
    <name type="common">Fruit fly</name>
    <dbReference type="NCBI Taxonomy" id="30019"/>
    <lineage>
        <taxon>Eukaryota</taxon>
        <taxon>Metazoa</taxon>
        <taxon>Ecdysozoa</taxon>
        <taxon>Arthropoda</taxon>
        <taxon>Hexapoda</taxon>
        <taxon>Insecta</taxon>
        <taxon>Pterygota</taxon>
        <taxon>Neoptera</taxon>
        <taxon>Endopterygota</taxon>
        <taxon>Diptera</taxon>
        <taxon>Brachycera</taxon>
        <taxon>Muscomorpha</taxon>
        <taxon>Ephydroidea</taxon>
        <taxon>Drosophilidae</taxon>
        <taxon>Drosophila</taxon>
    </lineage>
</organism>